<dbReference type="EMBL" id="CAJGYO010000013">
    <property type="protein sequence ID" value="CAD6266079.1"/>
    <property type="molecule type" value="Genomic_DNA"/>
</dbReference>
<organism evidence="2 3">
    <name type="scientific">Miscanthus lutarioriparius</name>
    <dbReference type="NCBI Taxonomy" id="422564"/>
    <lineage>
        <taxon>Eukaryota</taxon>
        <taxon>Viridiplantae</taxon>
        <taxon>Streptophyta</taxon>
        <taxon>Embryophyta</taxon>
        <taxon>Tracheophyta</taxon>
        <taxon>Spermatophyta</taxon>
        <taxon>Magnoliopsida</taxon>
        <taxon>Liliopsida</taxon>
        <taxon>Poales</taxon>
        <taxon>Poaceae</taxon>
        <taxon>PACMAD clade</taxon>
        <taxon>Panicoideae</taxon>
        <taxon>Andropogonodae</taxon>
        <taxon>Andropogoneae</taxon>
        <taxon>Saccharinae</taxon>
        <taxon>Miscanthus</taxon>
    </lineage>
</organism>
<name>A0A811R7T3_9POAL</name>
<gene>
    <name evidence="2" type="ORF">NCGR_LOCUS49384</name>
</gene>
<dbReference type="Gene3D" id="3.40.50.1820">
    <property type="entry name" value="alpha/beta hydrolase"/>
    <property type="match status" value="1"/>
</dbReference>
<evidence type="ECO:0000313" key="3">
    <source>
        <dbReference type="Proteomes" id="UP000604825"/>
    </source>
</evidence>
<evidence type="ECO:0000256" key="1">
    <source>
        <dbReference type="SAM" id="SignalP"/>
    </source>
</evidence>
<reference evidence="2" key="1">
    <citation type="submission" date="2020-10" db="EMBL/GenBank/DDBJ databases">
        <authorList>
            <person name="Han B."/>
            <person name="Lu T."/>
            <person name="Zhao Q."/>
            <person name="Huang X."/>
            <person name="Zhao Y."/>
        </authorList>
    </citation>
    <scope>NUCLEOTIDE SEQUENCE</scope>
</reference>
<dbReference type="SUPFAM" id="SSF53474">
    <property type="entry name" value="alpha/beta-Hydrolases"/>
    <property type="match status" value="1"/>
</dbReference>
<protein>
    <recommendedName>
        <fullName evidence="4">Lecithin-cholesterol acyltransferase-like 1</fullName>
    </recommendedName>
</protein>
<accession>A0A811R7T3</accession>
<dbReference type="OrthoDB" id="599078at2759"/>
<sequence length="437" mass="48226">MAATLARLLPLLLLLLPPPLREYLSASEIQHGAKDDAATGVLHPIVMVPGVICPHVEARLTEAYHPSVPRCGAMIGKPWFGLWENATDVPAHDYLECFKEQMSLVYDPAANEYRNPPGVDTRIPNFGSASGFSDKRPLHTALCLAVLRESLESIGYHDGDTLFGAPYDLRHAPPLPGQSSEAFYFEQVTRLVEDASSSNGGKKAILFGHSYGGLAALEFVRSKPLAWRSKYVKHLILIAPTIPAHGFVDALRNLIQGTDKLYVPGTTPLSLRATWRTFETAMVNIPSRSVFGHDPLVTTKQRNYSAYDMEDLLAAIGFGDGVEPYRRRQLPRTRGDFQAPLVPVTCLYGVGKSTPRRLVYWDGDFDAPAELVYGDGDGTVNLASMLAFDDKMRQHPVQRKQFKSIKLAGAGHSDIVQLQWALQRVVQEIQEANRVPS</sequence>
<evidence type="ECO:0000313" key="2">
    <source>
        <dbReference type="EMBL" id="CAD6266079.1"/>
    </source>
</evidence>
<dbReference type="Pfam" id="PF02450">
    <property type="entry name" value="LCAT"/>
    <property type="match status" value="1"/>
</dbReference>
<feature type="signal peptide" evidence="1">
    <location>
        <begin position="1"/>
        <end position="26"/>
    </location>
</feature>
<keyword evidence="3" id="KW-1185">Reference proteome</keyword>
<dbReference type="GO" id="GO:0008374">
    <property type="term" value="F:O-acyltransferase activity"/>
    <property type="evidence" value="ECO:0007669"/>
    <property type="project" value="InterPro"/>
</dbReference>
<dbReference type="PANTHER" id="PTHR11440">
    <property type="entry name" value="LECITHIN-CHOLESTEROL ACYLTRANSFERASE-RELATED"/>
    <property type="match status" value="1"/>
</dbReference>
<proteinExistence type="predicted"/>
<evidence type="ECO:0008006" key="4">
    <source>
        <dbReference type="Google" id="ProtNLM"/>
    </source>
</evidence>
<comment type="caution">
    <text evidence="2">The sequence shown here is derived from an EMBL/GenBank/DDBJ whole genome shotgun (WGS) entry which is preliminary data.</text>
</comment>
<keyword evidence="1" id="KW-0732">Signal</keyword>
<feature type="chain" id="PRO_5032932108" description="Lecithin-cholesterol acyltransferase-like 1" evidence="1">
    <location>
        <begin position="27"/>
        <end position="437"/>
    </location>
</feature>
<dbReference type="InterPro" id="IPR003386">
    <property type="entry name" value="LACT/PDAT_acylTrfase"/>
</dbReference>
<dbReference type="InterPro" id="IPR029058">
    <property type="entry name" value="AB_hydrolase_fold"/>
</dbReference>
<dbReference type="Proteomes" id="UP000604825">
    <property type="component" value="Unassembled WGS sequence"/>
</dbReference>
<dbReference type="GO" id="GO:0006629">
    <property type="term" value="P:lipid metabolic process"/>
    <property type="evidence" value="ECO:0007669"/>
    <property type="project" value="InterPro"/>
</dbReference>
<dbReference type="AlphaFoldDB" id="A0A811R7T3"/>